<dbReference type="PANTHER" id="PTHR30050">
    <property type="entry name" value="CHROMOSOMAL REPLICATION INITIATOR PROTEIN DNAA"/>
    <property type="match status" value="1"/>
</dbReference>
<name>A0ABQ5YUU5_9BURK</name>
<protein>
    <submittedName>
        <fullName evidence="2">DnaA regulatory inactivator Hda</fullName>
    </submittedName>
</protein>
<evidence type="ECO:0000259" key="1">
    <source>
        <dbReference type="SMART" id="SM00382"/>
    </source>
</evidence>
<dbReference type="SUPFAM" id="SSF52540">
    <property type="entry name" value="P-loop containing nucleoside triphosphate hydrolases"/>
    <property type="match status" value="1"/>
</dbReference>
<dbReference type="InterPro" id="IPR027417">
    <property type="entry name" value="P-loop_NTPase"/>
</dbReference>
<dbReference type="SMART" id="SM00382">
    <property type="entry name" value="AAA"/>
    <property type="match status" value="1"/>
</dbReference>
<dbReference type="EMBL" id="BSOJ01000028">
    <property type="protein sequence ID" value="GLR27195.1"/>
    <property type="molecule type" value="Genomic_DNA"/>
</dbReference>
<dbReference type="Proteomes" id="UP001156664">
    <property type="component" value="Unassembled WGS sequence"/>
</dbReference>
<gene>
    <name evidence="2" type="ORF">GCM10007875_22860</name>
</gene>
<dbReference type="PANTHER" id="PTHR30050:SF5">
    <property type="entry name" value="DNAA REGULATORY INACTIVATOR HDA"/>
    <property type="match status" value="1"/>
</dbReference>
<comment type="caution">
    <text evidence="2">The sequence shown here is derived from an EMBL/GenBank/DDBJ whole genome shotgun (WGS) entry which is preliminary data.</text>
</comment>
<dbReference type="CDD" id="cd00009">
    <property type="entry name" value="AAA"/>
    <property type="match status" value="1"/>
</dbReference>
<dbReference type="InterPro" id="IPR003593">
    <property type="entry name" value="AAA+_ATPase"/>
</dbReference>
<evidence type="ECO:0000313" key="2">
    <source>
        <dbReference type="EMBL" id="GLR27195.1"/>
    </source>
</evidence>
<keyword evidence="3" id="KW-1185">Reference proteome</keyword>
<dbReference type="Gene3D" id="3.40.50.300">
    <property type="entry name" value="P-loop containing nucleotide triphosphate hydrolases"/>
    <property type="match status" value="1"/>
</dbReference>
<reference evidence="3" key="1">
    <citation type="journal article" date="2019" name="Int. J. Syst. Evol. Microbiol.">
        <title>The Global Catalogue of Microorganisms (GCM) 10K type strain sequencing project: providing services to taxonomists for standard genome sequencing and annotation.</title>
        <authorList>
            <consortium name="The Broad Institute Genomics Platform"/>
            <consortium name="The Broad Institute Genome Sequencing Center for Infectious Disease"/>
            <person name="Wu L."/>
            <person name="Ma J."/>
        </authorList>
    </citation>
    <scope>NUCLEOTIDE SEQUENCE [LARGE SCALE GENOMIC DNA]</scope>
    <source>
        <strain evidence="3">NBRC 105857</strain>
    </source>
</reference>
<feature type="domain" description="AAA+ ATPase" evidence="1">
    <location>
        <begin position="42"/>
        <end position="144"/>
    </location>
</feature>
<dbReference type="Pfam" id="PF22688">
    <property type="entry name" value="Hda_lid"/>
    <property type="match status" value="1"/>
</dbReference>
<accession>A0ABQ5YUU5</accession>
<dbReference type="Gene3D" id="1.10.8.60">
    <property type="match status" value="1"/>
</dbReference>
<proteinExistence type="predicted"/>
<dbReference type="InterPro" id="IPR055199">
    <property type="entry name" value="Hda_lid"/>
</dbReference>
<sequence>MSMQQLLLDVFTPPKPNLGNFLVGKNAQVLHSLHALAQPSPANRLIYLYGPPGCGKSHLLKGAAELLGAGVLKGADRFVFKSATPTLIVDDIDQLTPYSQVQLFNACNAHLAGEKPVNIVMGSTYHPAELKIRDDLRTRISAGLCWRVEPLTDEEKFNALQAVARGRGLELSEEVVEYALRYFQRDMGSLMAVMDGLDRFSLEQHKPVSVHLLRHWMKRRESLVVKE</sequence>
<evidence type="ECO:0000313" key="3">
    <source>
        <dbReference type="Proteomes" id="UP001156664"/>
    </source>
</evidence>
<organism evidence="2 3">
    <name type="scientific">Limnobacter litoralis</name>
    <dbReference type="NCBI Taxonomy" id="481366"/>
    <lineage>
        <taxon>Bacteria</taxon>
        <taxon>Pseudomonadati</taxon>
        <taxon>Pseudomonadota</taxon>
        <taxon>Betaproteobacteria</taxon>
        <taxon>Burkholderiales</taxon>
        <taxon>Burkholderiaceae</taxon>
        <taxon>Limnobacter</taxon>
    </lineage>
</organism>